<dbReference type="EMBL" id="CAJEWN010000354">
    <property type="protein sequence ID" value="CAD2179844.1"/>
    <property type="molecule type" value="Genomic_DNA"/>
</dbReference>
<reference evidence="1 2" key="1">
    <citation type="submission" date="2020-08" db="EMBL/GenBank/DDBJ databases">
        <authorList>
            <person name="Koutsovoulos G."/>
            <person name="Danchin GJ E."/>
        </authorList>
    </citation>
    <scope>NUCLEOTIDE SEQUENCE [LARGE SCALE GENOMIC DNA]</scope>
</reference>
<comment type="caution">
    <text evidence="1">The sequence shown here is derived from an EMBL/GenBank/DDBJ whole genome shotgun (WGS) entry which is preliminary data.</text>
</comment>
<accession>A0A6V7VYU8</accession>
<evidence type="ECO:0000313" key="1">
    <source>
        <dbReference type="EMBL" id="CAD2179844.1"/>
    </source>
</evidence>
<dbReference type="Proteomes" id="UP000580250">
    <property type="component" value="Unassembled WGS sequence"/>
</dbReference>
<dbReference type="AlphaFoldDB" id="A0A6V7VYU8"/>
<sequence>MVAELLKPSIETIIQTTVSEIFKQNSNNLNNENINTINKNNHNQNSPLWGQPPSFITDNNLFSKMAAYAAENPDTINKKSKIAVVEKMPFMSEEDDKRIIEEILIIDSMQISAVDKIVIIQLKNNPSFEEKQFSNLKALDLQRPKRVLKFLINKFQKNLKMSIICEKKEFVFHLEEYHDYYTTIYFDQRICLNDKYLLKVEENEFNITLSIPFECNEVLFEKYVENLYLINVQKVLDNQSSNSSTSFVAFCNLNMDNPIEINEGIIIQQWEGYKRMHPEFQAKNKRKGKEIPYMLY</sequence>
<gene>
    <name evidence="1" type="ORF">MENT_LOCUS31879</name>
</gene>
<evidence type="ECO:0000313" key="2">
    <source>
        <dbReference type="Proteomes" id="UP000580250"/>
    </source>
</evidence>
<protein>
    <submittedName>
        <fullName evidence="1">Uncharacterized protein</fullName>
    </submittedName>
</protein>
<proteinExistence type="predicted"/>
<organism evidence="1 2">
    <name type="scientific">Meloidogyne enterolobii</name>
    <name type="common">Root-knot nematode worm</name>
    <name type="synonym">Meloidogyne mayaguensis</name>
    <dbReference type="NCBI Taxonomy" id="390850"/>
    <lineage>
        <taxon>Eukaryota</taxon>
        <taxon>Metazoa</taxon>
        <taxon>Ecdysozoa</taxon>
        <taxon>Nematoda</taxon>
        <taxon>Chromadorea</taxon>
        <taxon>Rhabditida</taxon>
        <taxon>Tylenchina</taxon>
        <taxon>Tylenchomorpha</taxon>
        <taxon>Tylenchoidea</taxon>
        <taxon>Meloidogynidae</taxon>
        <taxon>Meloidogyninae</taxon>
        <taxon>Meloidogyne</taxon>
    </lineage>
</organism>
<dbReference type="OrthoDB" id="5908490at2759"/>
<name>A0A6V7VYU8_MELEN</name>